<name>A0ABR9ZTX0_9FIRM</name>
<protein>
    <submittedName>
        <fullName evidence="5">GNAT family N-acetyltransferase</fullName>
    </submittedName>
</protein>
<evidence type="ECO:0000259" key="4">
    <source>
        <dbReference type="PROSITE" id="PS51186"/>
    </source>
</evidence>
<dbReference type="SUPFAM" id="SSF55729">
    <property type="entry name" value="Acyl-CoA N-acyltransferases (Nat)"/>
    <property type="match status" value="1"/>
</dbReference>
<evidence type="ECO:0000313" key="5">
    <source>
        <dbReference type="EMBL" id="MBF4693922.1"/>
    </source>
</evidence>
<dbReference type="InterPro" id="IPR000182">
    <property type="entry name" value="GNAT_dom"/>
</dbReference>
<proteinExistence type="inferred from homology"/>
<dbReference type="PROSITE" id="PS51186">
    <property type="entry name" value="GNAT"/>
    <property type="match status" value="1"/>
</dbReference>
<dbReference type="Pfam" id="PF13302">
    <property type="entry name" value="Acetyltransf_3"/>
    <property type="match status" value="1"/>
</dbReference>
<dbReference type="InterPro" id="IPR016181">
    <property type="entry name" value="Acyl_CoA_acyltransferase"/>
</dbReference>
<keyword evidence="1" id="KW-0808">Transferase</keyword>
<keyword evidence="6" id="KW-1185">Reference proteome</keyword>
<dbReference type="InterPro" id="IPR051531">
    <property type="entry name" value="N-acetyltransferase"/>
</dbReference>
<organism evidence="5 6">
    <name type="scientific">Fusibacter ferrireducens</name>
    <dbReference type="NCBI Taxonomy" id="2785058"/>
    <lineage>
        <taxon>Bacteria</taxon>
        <taxon>Bacillati</taxon>
        <taxon>Bacillota</taxon>
        <taxon>Clostridia</taxon>
        <taxon>Eubacteriales</taxon>
        <taxon>Eubacteriales Family XII. Incertae Sedis</taxon>
        <taxon>Fusibacter</taxon>
    </lineage>
</organism>
<evidence type="ECO:0000256" key="3">
    <source>
        <dbReference type="ARBA" id="ARBA00038502"/>
    </source>
</evidence>
<evidence type="ECO:0000256" key="1">
    <source>
        <dbReference type="ARBA" id="ARBA00022679"/>
    </source>
</evidence>
<evidence type="ECO:0000313" key="6">
    <source>
        <dbReference type="Proteomes" id="UP000614200"/>
    </source>
</evidence>
<accession>A0ABR9ZTX0</accession>
<dbReference type="PANTHER" id="PTHR43792">
    <property type="entry name" value="GNAT FAMILY, PUTATIVE (AFU_ORTHOLOGUE AFUA_3G00765)-RELATED-RELATED"/>
    <property type="match status" value="1"/>
</dbReference>
<keyword evidence="2" id="KW-0012">Acyltransferase</keyword>
<dbReference type="Proteomes" id="UP000614200">
    <property type="component" value="Unassembled WGS sequence"/>
</dbReference>
<reference evidence="5 6" key="1">
    <citation type="submission" date="2020-11" db="EMBL/GenBank/DDBJ databases">
        <title>Fusibacter basophilias sp. nov.</title>
        <authorList>
            <person name="Qiu D."/>
        </authorList>
    </citation>
    <scope>NUCLEOTIDE SEQUENCE [LARGE SCALE GENOMIC DNA]</scope>
    <source>
        <strain evidence="5 6">Q10-2</strain>
    </source>
</reference>
<dbReference type="RefSeq" id="WP_194702162.1">
    <property type="nucleotide sequence ID" value="NZ_JADKNH010000007.1"/>
</dbReference>
<sequence>MKKYHTERLVLRTLEKDEHDLLVNYLERNKTFLAPWEPKREQSYFEAENIGRMLENECKNNELGTALSLYIFKKDSDEIIGNVTLSNIIYGPFLSGFIGYKLDHNLEKQGIMTEALNKMIEIAFNEYHLHRLEANIMPRNIASIKVVEKHHFEKIGLNRKYLKINGKWEDHWTYVLLNDVDEGL</sequence>
<feature type="domain" description="N-acetyltransferase" evidence="4">
    <location>
        <begin position="9"/>
        <end position="179"/>
    </location>
</feature>
<dbReference type="PANTHER" id="PTHR43792:SF8">
    <property type="entry name" value="[RIBOSOMAL PROTEIN US5]-ALANINE N-ACETYLTRANSFERASE"/>
    <property type="match status" value="1"/>
</dbReference>
<dbReference type="EMBL" id="JADKNH010000007">
    <property type="protein sequence ID" value="MBF4693922.1"/>
    <property type="molecule type" value="Genomic_DNA"/>
</dbReference>
<evidence type="ECO:0000256" key="2">
    <source>
        <dbReference type="ARBA" id="ARBA00023315"/>
    </source>
</evidence>
<gene>
    <name evidence="5" type="ORF">ISU02_12445</name>
</gene>
<comment type="similarity">
    <text evidence="3">Belongs to the acetyltransferase family. RimJ subfamily.</text>
</comment>
<dbReference type="Gene3D" id="3.40.630.30">
    <property type="match status" value="1"/>
</dbReference>
<comment type="caution">
    <text evidence="5">The sequence shown here is derived from an EMBL/GenBank/DDBJ whole genome shotgun (WGS) entry which is preliminary data.</text>
</comment>